<protein>
    <submittedName>
        <fullName evidence="1">Uncharacterized protein</fullName>
    </submittedName>
</protein>
<sequence length="169" mass="18646">MTTTTTETLKQEYDRLCDEEDELRAAARKDGWSEWAKERQRAISLRLREILTIPPAGYALPAAASGLIAHAEAHGWLALAQWTSIDFDGDPFVTVQVGRQLADGEMPDARGRKWIYKLTWHSRDCAPGKVRLFGNGHAVTPDSPAGNYAPSVKAIRAVIEQHPAPEAIS</sequence>
<dbReference type="Proteomes" id="UP001165590">
    <property type="component" value="Unassembled WGS sequence"/>
</dbReference>
<gene>
    <name evidence="1" type="ORF">K3769_04760</name>
</gene>
<comment type="caution">
    <text evidence="1">The sequence shown here is derived from an EMBL/GenBank/DDBJ whole genome shotgun (WGS) entry which is preliminary data.</text>
</comment>
<evidence type="ECO:0000313" key="2">
    <source>
        <dbReference type="Proteomes" id="UP001165590"/>
    </source>
</evidence>
<dbReference type="RefSeq" id="WP_267025207.1">
    <property type="nucleotide sequence ID" value="NZ_JAIFZO010000002.1"/>
</dbReference>
<organism evidence="1 2">
    <name type="scientific">Streptomyces ortus</name>
    <dbReference type="NCBI Taxonomy" id="2867268"/>
    <lineage>
        <taxon>Bacteria</taxon>
        <taxon>Bacillati</taxon>
        <taxon>Actinomycetota</taxon>
        <taxon>Actinomycetes</taxon>
        <taxon>Kitasatosporales</taxon>
        <taxon>Streptomycetaceae</taxon>
        <taxon>Streptomyces</taxon>
    </lineage>
</organism>
<reference evidence="1" key="1">
    <citation type="journal article" date="2022" name="bioRxiv">
        <title>Discovery and biosynthetic assessment of Streptomyces ortus sp nov. isolated from a deep-sea sponge.</title>
        <authorList>
            <person name="Williams S.E."/>
        </authorList>
    </citation>
    <scope>NUCLEOTIDE SEQUENCE</scope>
    <source>
        <strain evidence="1">A15ISP2-DRY2</strain>
    </source>
</reference>
<evidence type="ECO:0000313" key="1">
    <source>
        <dbReference type="EMBL" id="MCX4232104.1"/>
    </source>
</evidence>
<keyword evidence="2" id="KW-1185">Reference proteome</keyword>
<accession>A0ABT3UX12</accession>
<dbReference type="EMBL" id="JAIFZO010000002">
    <property type="protein sequence ID" value="MCX4232104.1"/>
    <property type="molecule type" value="Genomic_DNA"/>
</dbReference>
<proteinExistence type="predicted"/>
<name>A0ABT3UX12_9ACTN</name>